<gene>
    <name evidence="3" type="ORF">HH214_08620</name>
</gene>
<organism evidence="3 4">
    <name type="scientific">Mucilaginibacter robiniae</name>
    <dbReference type="NCBI Taxonomy" id="2728022"/>
    <lineage>
        <taxon>Bacteria</taxon>
        <taxon>Pseudomonadati</taxon>
        <taxon>Bacteroidota</taxon>
        <taxon>Sphingobacteriia</taxon>
        <taxon>Sphingobacteriales</taxon>
        <taxon>Sphingobacteriaceae</taxon>
        <taxon>Mucilaginibacter</taxon>
    </lineage>
</organism>
<keyword evidence="1" id="KW-0812">Transmembrane</keyword>
<feature type="transmembrane region" description="Helical" evidence="1">
    <location>
        <begin position="40"/>
        <end position="56"/>
    </location>
</feature>
<dbReference type="InterPro" id="IPR005182">
    <property type="entry name" value="YdbS-like_PH"/>
</dbReference>
<dbReference type="Proteomes" id="UP000503278">
    <property type="component" value="Chromosome"/>
</dbReference>
<name>A0A7L5DXU4_9SPHI</name>
<protein>
    <submittedName>
        <fullName evidence="3">PH domain-containing protein</fullName>
    </submittedName>
</protein>
<feature type="domain" description="YdbS-like PH" evidence="2">
    <location>
        <begin position="60"/>
        <end position="131"/>
    </location>
</feature>
<dbReference type="RefSeq" id="WP_169606938.1">
    <property type="nucleotide sequence ID" value="NZ_CP051682.1"/>
</dbReference>
<dbReference type="AlphaFoldDB" id="A0A7L5DXU4"/>
<evidence type="ECO:0000256" key="1">
    <source>
        <dbReference type="SAM" id="Phobius"/>
    </source>
</evidence>
<proteinExistence type="predicted"/>
<dbReference type="Pfam" id="PF03703">
    <property type="entry name" value="bPH_2"/>
    <property type="match status" value="1"/>
</dbReference>
<keyword evidence="4" id="KW-1185">Reference proteome</keyword>
<reference evidence="3 4" key="1">
    <citation type="submission" date="2020-04" db="EMBL/GenBank/DDBJ databases">
        <title>Genome sequencing of novel species.</title>
        <authorList>
            <person name="Heo J."/>
            <person name="Kim S.-J."/>
            <person name="Kim J.-S."/>
            <person name="Hong S.-B."/>
            <person name="Kwon S.-W."/>
        </authorList>
    </citation>
    <scope>NUCLEOTIDE SEQUENCE [LARGE SCALE GENOMIC DNA]</scope>
    <source>
        <strain evidence="3 4">F39-2</strain>
    </source>
</reference>
<accession>A0A7L5DXU4</accession>
<dbReference type="EMBL" id="CP051682">
    <property type="protein sequence ID" value="QJD95932.1"/>
    <property type="molecule type" value="Genomic_DNA"/>
</dbReference>
<keyword evidence="1" id="KW-0472">Membrane</keyword>
<evidence type="ECO:0000313" key="4">
    <source>
        <dbReference type="Proteomes" id="UP000503278"/>
    </source>
</evidence>
<evidence type="ECO:0000313" key="3">
    <source>
        <dbReference type="EMBL" id="QJD95932.1"/>
    </source>
</evidence>
<keyword evidence="1" id="KW-1133">Transmembrane helix</keyword>
<evidence type="ECO:0000259" key="2">
    <source>
        <dbReference type="Pfam" id="PF03703"/>
    </source>
</evidence>
<sequence>MTPPKLITLRPALSYALWRSALPIGLSLLFLVLAWTLSPVFIWCSLAFMLAAVYRLRYIRSFRYVITEGSLQISRGVLVKRTDYLELFRVKDYIQTRPVLMQVFGLMNLTLKSADPENPVLTLTGIPAADLVEELRERVQRARALNRIIEIN</sequence>
<dbReference type="KEGG" id="mrob:HH214_08620"/>
<dbReference type="PANTHER" id="PTHR34473">
    <property type="entry name" value="UPF0699 TRANSMEMBRANE PROTEIN YDBS"/>
    <property type="match status" value="1"/>
</dbReference>
<dbReference type="PANTHER" id="PTHR34473:SF3">
    <property type="entry name" value="TRANSMEMBRANE PROTEIN-RELATED"/>
    <property type="match status" value="1"/>
</dbReference>